<evidence type="ECO:0000313" key="1">
    <source>
        <dbReference type="EMBL" id="EAU48645.1"/>
    </source>
</evidence>
<comment type="caution">
    <text evidence="1">The sequence shown here is derived from an EMBL/GenBank/DDBJ whole genome shotgun (WGS) entry which is preliminary data.</text>
</comment>
<name>Q0FWA7_SALBH</name>
<protein>
    <submittedName>
        <fullName evidence="1">Uncharacterized protein</fullName>
    </submittedName>
</protein>
<keyword evidence="2" id="KW-1185">Reference proteome</keyword>
<organism evidence="1 2">
    <name type="scientific">Salipiger bermudensis (strain DSM 26914 / JCM 13377 / KCTC 12554 / HTCC2601)</name>
    <name type="common">Pelagibaca bermudensis</name>
    <dbReference type="NCBI Taxonomy" id="314265"/>
    <lineage>
        <taxon>Bacteria</taxon>
        <taxon>Pseudomonadati</taxon>
        <taxon>Pseudomonadota</taxon>
        <taxon>Alphaproteobacteria</taxon>
        <taxon>Rhodobacterales</taxon>
        <taxon>Roseobacteraceae</taxon>
        <taxon>Salipiger</taxon>
    </lineage>
</organism>
<evidence type="ECO:0000313" key="2">
    <source>
        <dbReference type="Proteomes" id="UP000006230"/>
    </source>
</evidence>
<dbReference type="STRING" id="314265.R2601_03693"/>
<proteinExistence type="predicted"/>
<dbReference type="EMBL" id="AATQ01000001">
    <property type="protein sequence ID" value="EAU48645.1"/>
    <property type="molecule type" value="Genomic_DNA"/>
</dbReference>
<reference evidence="1 2" key="1">
    <citation type="journal article" date="2010" name="J. Bacteriol.">
        <title>Genome sequences of Pelagibaca bermudensis HTCC2601T and Maritimibacter alkaliphilus HTCC2654T, the type strains of two marine Roseobacter genera.</title>
        <authorList>
            <person name="Thrash J.C."/>
            <person name="Cho J.C."/>
            <person name="Ferriera S."/>
            <person name="Johnson J."/>
            <person name="Vergin K.L."/>
            <person name="Giovannoni S.J."/>
        </authorList>
    </citation>
    <scope>NUCLEOTIDE SEQUENCE [LARGE SCALE GENOMIC DNA]</scope>
    <source>
        <strain evidence="2">DSM 26914 / JCM 13377 / KCTC 12554 / HTCC2601</strain>
    </source>
</reference>
<sequence>MAGDDRGIVGQAAVGKALEPELYHQLGHALGSIVVKIAAAHARGLHPDHSLSRPGFRILEVHHLERAVPREDDASHVRFLPQLTCRVKSMPAEA</sequence>
<gene>
    <name evidence="1" type="ORF">R2601_03693</name>
</gene>
<dbReference type="Proteomes" id="UP000006230">
    <property type="component" value="Unassembled WGS sequence"/>
</dbReference>
<dbReference type="HOGENOM" id="CLU_2383551_0_0_5"/>
<accession>Q0FWA7</accession>
<dbReference type="AlphaFoldDB" id="Q0FWA7"/>